<feature type="compositionally biased region" description="Basic and acidic residues" evidence="9">
    <location>
        <begin position="384"/>
        <end position="393"/>
    </location>
</feature>
<sequence length="2180" mass="244985">MDGEEVESHVSDNELENESDDGSEDEEIAEEQLDAAKAKKAALAKEDSEKNKGEVKEGDEKDAKTSEKKPKLSEHERRKAQIIYSTKLPFETESLEDYDERLENIIQRLTECIETKDWSVGFAHWHHRLQCLTTLKYPMRRRTRYNLARLFYELAVMPNLPRWITSLAARKFTSLSTDRSVHRLQLRWKPLFQAIEPFLAPKSRAVALGSGIGAATTGSGVSDTTRTGILLKLAHHANWYFVSEASYARSRALAEAKEGEVVPPLDPNAPDLVDEMLESFLPLMDGSDLDSVIRVQSLMVQFLPISHPQKWLPAMFRLWESFNSSLFTDQMLDLLSRLSMHHTVDPKISSDKHWKFRNGGWVDHVREVEAKRVAAKALEEQKKIDAATSESKEGGSTSAEGDVVMGDANDKSQPSEGTNYDTDAENDEDDDTSIDDDEQVQDSLREIEDAEKSLHGADTADPASGTQAEKDASKKEEGTGMVRDVGIFTTEQFEHIMTELLRSCGLPVGSDRTGKASTTSVPFRTGVDATASRGTLGMKKASDRMWSFAMIIAYSLSEDGPKAGMGLSEAPSAGTATPVPGQGSSTPSAVVSLGGQSTLAVPGLPAVKGAQTFLAGSRALDSVSRFVQATETFFHPSNWGLWQMRMSAFLYNLSWLVLRRVRKERKNKGKYCKTPKQYHITEAIETELVLSLRTVCLLSMFSKDPITVSKTQGALKHMSLMKPELILPAVLERSYSSLEALETTQRTTAVITALAMLAYPLLSRDNYAAGAQHLVPLLQLCIPGIDLNDPMKTMNTAIFIVMSMSTICIDDMTRHEVPDSTATITDAMELDRPAGSGTGEEGRSEEQKAALSAERAEADDALRLSTSQFEDWVVSFFNRVIRVYESLPDEGRGGRQGGRSETRIIASLHAACDATCQAMSEHMFDIAFNIVYRQCTTTTSSITVRHLGNLVGCFARANGPKVLNKLLPICADRIREELDHGASSTRTTSTSTPLDSDTALHHYISVLRGALTCVGTDVLAHKDLLLSLLRDMSERCRSERAYVNVAQLYHQVLSACSEIYPLDGRFVNASTWNDPKFQKESHQWWGKLYSVKEVELAWHTPSDEEIAFILQLLEEVVKPMMNSIEALLAKPGSERDKVWSNDFCRYVTHVRAAFEAIPGLIQLEENGGGASVTDLAPEAADFVVIPPRFRSGFILTDPQDPRYQQVLAFRDRFGDLMLKAAKTSQGSAAEDQIDCVKQIIRSLESCLSSYAYNSTSFKSQTQHLAFFRRISNLYSKQTTFPRKMWVRKFAVHRLSLARLNSFHRRRTAQDDELIGQLLELSLSDYVVIRKRAQLVLKSIGSLYDGTRTLCMPKLLDTLKPEIADDQMKGALHVLASRGFFRYAFDDDKRLLPYLESMLAAQHRAKPSIQKLVRSIVNSFVGSFPEIMTIDASPMPEDLQSALQRTRSDLSEKVDGADEALLTAVRQKVKERLDSKDELFETLLPRVLQIIQGKDTHWAYAIFGTRMLRALTRKDRPLSKELLVFVAETLTHENPKMRRYAQITFSKNLYYLKLRSLCQTDEDLAKQKSKNPLKRTELLPVPLPSDWVASELANLADGELTASTHLKDHKGRGWLVLPKEQSYYVVPTDDKDVIQWEAASQPAIDAIKEIIFKKEWWTTVFGHAAQEKDRNYLSSEITNFMKGIFQVYGIEVLQYMQEEVEKTIAERDRHKQRAAAEVISSVLRASKHWKLEDQKKVWSWFLSLWPAILKACSPDSLSVWLMSAENIMFRRDPHRVRPLIDLIVDRARESIKKGEGDQSPWEQAKAQNFLRSVLLSLQTKFTAWAPEFVDMYCEHIGHDFQEVRSILSESLADLDLLGTPTNFPSSKAFLEACSEGRGSLLSRSALYGARLEQLGQRLSAWRAERVPTAVATSQYDRASLTVLHWISTTLIDHRNSAIAGQTIQILPEIFSMMELPDNTELSTAAKKVLNQIAVYPFTADLISPLVRKLLEVIRTNSGSWRIRLDVLPVLQITYFRNLFYLSPDVVQGVNEMLLELLEDAHLEVREMASTTLSGIIRCSQRGMIKQLKKRFTRKVKSVRLPKRDAANYPEKLLQLHGGILGVVALLSASPYTVPEWMPELIVDTVAAHADDPVPISTTVRRCAASWKVTHQDTWHEERHKFTEEQLEEVTEWTLGRSDYFV</sequence>
<feature type="region of interest" description="Disordered" evidence="9">
    <location>
        <begin position="1"/>
        <end position="77"/>
    </location>
</feature>
<evidence type="ECO:0008006" key="15">
    <source>
        <dbReference type="Google" id="ProtNLM"/>
    </source>
</evidence>
<evidence type="ECO:0000256" key="4">
    <source>
        <dbReference type="ARBA" id="ARBA00022490"/>
    </source>
</evidence>
<keyword evidence="14" id="KW-1185">Reference proteome</keyword>
<feature type="region of interest" description="Disordered" evidence="9">
    <location>
        <begin position="452"/>
        <end position="479"/>
    </location>
</feature>
<feature type="compositionally biased region" description="Basic and acidic residues" evidence="9">
    <location>
        <begin position="1"/>
        <end position="12"/>
    </location>
</feature>
<evidence type="ECO:0000313" key="14">
    <source>
        <dbReference type="Proteomes" id="UP000836404"/>
    </source>
</evidence>
<feature type="compositionally biased region" description="Polar residues" evidence="9">
    <location>
        <begin position="411"/>
        <end position="420"/>
    </location>
</feature>
<feature type="domain" description="Proteasome activator Blm10 middle HEAT repeats region" evidence="11">
    <location>
        <begin position="624"/>
        <end position="1160"/>
    </location>
</feature>
<evidence type="ECO:0000256" key="7">
    <source>
        <dbReference type="ARBA" id="ARBA00023204"/>
    </source>
</evidence>
<dbReference type="InterPro" id="IPR011989">
    <property type="entry name" value="ARM-like"/>
</dbReference>
<dbReference type="Gene3D" id="1.25.10.10">
    <property type="entry name" value="Leucine-rich Repeat Variant"/>
    <property type="match status" value="1"/>
</dbReference>
<dbReference type="GO" id="GO:0005829">
    <property type="term" value="C:cytosol"/>
    <property type="evidence" value="ECO:0007669"/>
    <property type="project" value="TreeGrafter"/>
</dbReference>
<dbReference type="Pfam" id="PF11919">
    <property type="entry name" value="PSME4_C"/>
    <property type="match status" value="1"/>
</dbReference>
<feature type="compositionally biased region" description="Basic and acidic residues" evidence="9">
    <location>
        <begin position="468"/>
        <end position="478"/>
    </location>
</feature>
<dbReference type="Proteomes" id="UP000836404">
    <property type="component" value="Unassembled WGS sequence"/>
</dbReference>
<keyword evidence="6" id="KW-0227">DNA damage</keyword>
<gene>
    <name evidence="13" type="ORF">JKILLFL_G1123</name>
</gene>
<dbReference type="InterPro" id="IPR035309">
    <property type="entry name" value="PSME4"/>
</dbReference>
<dbReference type="GO" id="GO:0016607">
    <property type="term" value="C:nuclear speck"/>
    <property type="evidence" value="ECO:0007669"/>
    <property type="project" value="UniProtKB-SubCell"/>
</dbReference>
<dbReference type="GO" id="GO:0010499">
    <property type="term" value="P:proteasomal ubiquitin-independent protein catabolic process"/>
    <property type="evidence" value="ECO:0007669"/>
    <property type="project" value="TreeGrafter"/>
</dbReference>
<accession>A0A9N8LPC1</accession>
<dbReference type="SUPFAM" id="SSF48371">
    <property type="entry name" value="ARM repeat"/>
    <property type="match status" value="1"/>
</dbReference>
<dbReference type="InterPro" id="IPR021843">
    <property type="entry name" value="PSME4_C"/>
</dbReference>
<feature type="region of interest" description="Disordered" evidence="9">
    <location>
        <begin position="827"/>
        <end position="852"/>
    </location>
</feature>
<evidence type="ECO:0000256" key="6">
    <source>
        <dbReference type="ARBA" id="ARBA00022763"/>
    </source>
</evidence>
<dbReference type="InterPro" id="IPR055455">
    <property type="entry name" value="HEAT_PSME4"/>
</dbReference>
<protein>
    <recommendedName>
        <fullName evidence="15">Proteasome activator Blm10 mid region domain-containing protein</fullName>
    </recommendedName>
</protein>
<comment type="similarity">
    <text evidence="3">Belongs to the BLM10 family.</text>
</comment>
<feature type="compositionally biased region" description="Basic and acidic residues" evidence="9">
    <location>
        <begin position="840"/>
        <end position="852"/>
    </location>
</feature>
<organism evidence="13 14">
    <name type="scientific">Tilletia laevis</name>
    <dbReference type="NCBI Taxonomy" id="157183"/>
    <lineage>
        <taxon>Eukaryota</taxon>
        <taxon>Fungi</taxon>
        <taxon>Dikarya</taxon>
        <taxon>Basidiomycota</taxon>
        <taxon>Ustilaginomycotina</taxon>
        <taxon>Exobasidiomycetes</taxon>
        <taxon>Tilletiales</taxon>
        <taxon>Tilletiaceae</taxon>
        <taxon>Tilletia</taxon>
    </lineage>
</organism>
<keyword evidence="7" id="KW-0234">DNA repair</keyword>
<dbReference type="PANTHER" id="PTHR32170:SF3">
    <property type="entry name" value="PROTEASOME ACTIVATOR COMPLEX SUBUNIT 4"/>
    <property type="match status" value="1"/>
</dbReference>
<feature type="compositionally biased region" description="Acidic residues" evidence="9">
    <location>
        <begin position="13"/>
        <end position="33"/>
    </location>
</feature>
<feature type="region of interest" description="Disordered" evidence="9">
    <location>
        <begin position="565"/>
        <end position="588"/>
    </location>
</feature>
<comment type="subcellular location">
    <subcellularLocation>
        <location evidence="2">Cytoplasm</location>
    </subcellularLocation>
    <subcellularLocation>
        <location evidence="1">Nucleus speckle</location>
    </subcellularLocation>
</comment>
<feature type="compositionally biased region" description="Acidic residues" evidence="9">
    <location>
        <begin position="422"/>
        <end position="439"/>
    </location>
</feature>
<evidence type="ECO:0000256" key="8">
    <source>
        <dbReference type="ARBA" id="ARBA00023242"/>
    </source>
</evidence>
<feature type="domain" description="Proteasome activator complex subunit 4 C-terminal" evidence="10">
    <location>
        <begin position="2092"/>
        <end position="2179"/>
    </location>
</feature>
<evidence type="ECO:0000256" key="5">
    <source>
        <dbReference type="ARBA" id="ARBA00022737"/>
    </source>
</evidence>
<comment type="caution">
    <text evidence="13">The sequence shown here is derived from an EMBL/GenBank/DDBJ whole genome shotgun (WGS) entry which is preliminary data.</text>
</comment>
<evidence type="ECO:0000313" key="13">
    <source>
        <dbReference type="EMBL" id="CAD6931312.1"/>
    </source>
</evidence>
<dbReference type="Pfam" id="PF23096">
    <property type="entry name" value="HEAT_PSME4"/>
    <property type="match status" value="1"/>
</dbReference>
<dbReference type="InterPro" id="IPR032430">
    <property type="entry name" value="Blm10_mid"/>
</dbReference>
<feature type="compositionally biased region" description="Basic and acidic residues" evidence="9">
    <location>
        <begin position="43"/>
        <end position="77"/>
    </location>
</feature>
<feature type="region of interest" description="Disordered" evidence="9">
    <location>
        <begin position="384"/>
        <end position="439"/>
    </location>
</feature>
<keyword evidence="5" id="KW-0677">Repeat</keyword>
<evidence type="ECO:0000259" key="10">
    <source>
        <dbReference type="Pfam" id="PF11919"/>
    </source>
</evidence>
<keyword evidence="4" id="KW-0963">Cytoplasm</keyword>
<feature type="domain" description="Proteasome activator complex subunit 4-like HEAT repeat-like" evidence="12">
    <location>
        <begin position="1664"/>
        <end position="1789"/>
    </location>
</feature>
<dbReference type="GO" id="GO:0016504">
    <property type="term" value="F:peptidase activator activity"/>
    <property type="evidence" value="ECO:0007669"/>
    <property type="project" value="InterPro"/>
</dbReference>
<evidence type="ECO:0000256" key="2">
    <source>
        <dbReference type="ARBA" id="ARBA00004496"/>
    </source>
</evidence>
<evidence type="ECO:0000256" key="1">
    <source>
        <dbReference type="ARBA" id="ARBA00004324"/>
    </source>
</evidence>
<reference evidence="13 14" key="1">
    <citation type="submission" date="2020-10" db="EMBL/GenBank/DDBJ databases">
        <authorList>
            <person name="Sedaghatjoo S."/>
        </authorList>
    </citation>
    <scope>NUCLEOTIDE SEQUENCE [LARGE SCALE GENOMIC DNA]</scope>
    <source>
        <strain evidence="13 14">LLFL</strain>
    </source>
</reference>
<dbReference type="PANTHER" id="PTHR32170">
    <property type="entry name" value="PROTEASOME ACTIVATOR COMPLEX SUBUNIT 4"/>
    <property type="match status" value="1"/>
</dbReference>
<dbReference type="InterPro" id="IPR016024">
    <property type="entry name" value="ARM-type_fold"/>
</dbReference>
<evidence type="ECO:0000256" key="3">
    <source>
        <dbReference type="ARBA" id="ARBA00005739"/>
    </source>
</evidence>
<evidence type="ECO:0000256" key="9">
    <source>
        <dbReference type="SAM" id="MobiDB-lite"/>
    </source>
</evidence>
<evidence type="ECO:0000259" key="12">
    <source>
        <dbReference type="Pfam" id="PF23096"/>
    </source>
</evidence>
<dbReference type="GO" id="GO:0070628">
    <property type="term" value="F:proteasome binding"/>
    <property type="evidence" value="ECO:0007669"/>
    <property type="project" value="InterPro"/>
</dbReference>
<dbReference type="Pfam" id="PF16507">
    <property type="entry name" value="HEAT_PSME4_mid"/>
    <property type="match status" value="1"/>
</dbReference>
<proteinExistence type="inferred from homology"/>
<keyword evidence="8" id="KW-0539">Nucleus</keyword>
<name>A0A9N8LPC1_9BASI</name>
<evidence type="ECO:0000259" key="11">
    <source>
        <dbReference type="Pfam" id="PF16507"/>
    </source>
</evidence>
<dbReference type="EMBL" id="CAJHJF010002924">
    <property type="protein sequence ID" value="CAD6931312.1"/>
    <property type="molecule type" value="Genomic_DNA"/>
</dbReference>
<dbReference type="GO" id="GO:0006281">
    <property type="term" value="P:DNA repair"/>
    <property type="evidence" value="ECO:0007669"/>
    <property type="project" value="UniProtKB-KW"/>
</dbReference>